<feature type="transmembrane region" description="Helical" evidence="1">
    <location>
        <begin position="6"/>
        <end position="24"/>
    </location>
</feature>
<keyword evidence="1" id="KW-0812">Transmembrane</keyword>
<dbReference type="AlphaFoldDB" id="A0A6J5UJA0"/>
<evidence type="ECO:0000259" key="2">
    <source>
        <dbReference type="Pfam" id="PF22962"/>
    </source>
</evidence>
<feature type="domain" description="NUP210 Ig-like" evidence="2">
    <location>
        <begin position="83"/>
        <end position="181"/>
    </location>
</feature>
<dbReference type="PANTHER" id="PTHR23019">
    <property type="entry name" value="NUCLEAR PORE MEMBRANE GLYCOPROTEIN GP210-RELATED"/>
    <property type="match status" value="1"/>
</dbReference>
<dbReference type="Proteomes" id="UP000507222">
    <property type="component" value="Unassembled WGS sequence"/>
</dbReference>
<name>A0A6J5UJA0_PRUAR</name>
<dbReference type="Proteomes" id="UP000507245">
    <property type="component" value="Unassembled WGS sequence"/>
</dbReference>
<dbReference type="PANTHER" id="PTHR23019:SF0">
    <property type="entry name" value="NUCLEAR PORE MEMBRANE GLYCOPROTEIN 210"/>
    <property type="match status" value="1"/>
</dbReference>
<evidence type="ECO:0000313" key="6">
    <source>
        <dbReference type="Proteomes" id="UP000507245"/>
    </source>
</evidence>
<keyword evidence="6" id="KW-1185">Reference proteome</keyword>
<proteinExistence type="predicted"/>
<dbReference type="EMBL" id="CAEKDK010000003">
    <property type="protein sequence ID" value="CAB4275364.1"/>
    <property type="molecule type" value="Genomic_DNA"/>
</dbReference>
<sequence>MVSHVHGHIFMPLLLAGLVFMLHYQKNITTFDSSSGGPIVLKASSLIVAYSPLSIRQGGDGKHFSGYFFDLALAETDKQLVKLDKIYLVPGMHLDDVLLGGPEKWNNGVDFAETMEILNEQHGHIDNGASVEMLSESYKSLYRVSCQMQGTYKIVFKRGNLVGDGHPLPAVAEVPLSPICSIPASIIMVNGHSTVNEREVRRTAIQADCSSGRIRGTPVIVANGRTIRLAAIGISISGEAFANSSSLYLRWELISCNEMANWDDADNLERSEHGWERLTKFMSRALTQEVRPHQLNLFLDAYDVKCTVRATTIGFRDNMGGHKSVPLLDSSENVLADGIQLVSTLMVSPEFNLVFFDPNAKVNYKAKGFQRTRQLIKLLALLPPMTVNNSLLSSLPLTKLTAKF</sequence>
<dbReference type="InterPro" id="IPR055099">
    <property type="entry name" value="Ig_NUP210_7th"/>
</dbReference>
<protein>
    <recommendedName>
        <fullName evidence="2">NUP210 Ig-like domain-containing protein</fullName>
    </recommendedName>
</protein>
<accession>A0A6J5UJA0</accession>
<dbReference type="InterPro" id="IPR045197">
    <property type="entry name" value="NUP210-like"/>
</dbReference>
<evidence type="ECO:0000313" key="3">
    <source>
        <dbReference type="EMBL" id="CAB4275364.1"/>
    </source>
</evidence>
<dbReference type="Pfam" id="PF22962">
    <property type="entry name" value="Ig_NUP210_7th"/>
    <property type="match status" value="1"/>
</dbReference>
<evidence type="ECO:0000313" key="4">
    <source>
        <dbReference type="EMBL" id="CAB4305722.1"/>
    </source>
</evidence>
<keyword evidence="1" id="KW-1133">Transmembrane helix</keyword>
<dbReference type="EMBL" id="CAEKKB010000003">
    <property type="protein sequence ID" value="CAB4305722.1"/>
    <property type="molecule type" value="Genomic_DNA"/>
</dbReference>
<dbReference type="OrthoDB" id="361283at2759"/>
<gene>
    <name evidence="3" type="ORF">CURHAP_LOCUS24195</name>
    <name evidence="4" type="ORF">ORAREDHAP_LOCUS23763</name>
</gene>
<evidence type="ECO:0000313" key="5">
    <source>
        <dbReference type="Proteomes" id="UP000507222"/>
    </source>
</evidence>
<organism evidence="3 5">
    <name type="scientific">Prunus armeniaca</name>
    <name type="common">Apricot</name>
    <name type="synonym">Armeniaca vulgaris</name>
    <dbReference type="NCBI Taxonomy" id="36596"/>
    <lineage>
        <taxon>Eukaryota</taxon>
        <taxon>Viridiplantae</taxon>
        <taxon>Streptophyta</taxon>
        <taxon>Embryophyta</taxon>
        <taxon>Tracheophyta</taxon>
        <taxon>Spermatophyta</taxon>
        <taxon>Magnoliopsida</taxon>
        <taxon>eudicotyledons</taxon>
        <taxon>Gunneridae</taxon>
        <taxon>Pentapetalae</taxon>
        <taxon>rosids</taxon>
        <taxon>fabids</taxon>
        <taxon>Rosales</taxon>
        <taxon>Rosaceae</taxon>
        <taxon>Amygdaloideae</taxon>
        <taxon>Amygdaleae</taxon>
        <taxon>Prunus</taxon>
    </lineage>
</organism>
<reference evidence="3 5" key="2">
    <citation type="submission" date="2020-05" db="EMBL/GenBank/DDBJ databases">
        <authorList>
            <person name="Campoy J."/>
            <person name="Schneeberger K."/>
            <person name="Spophaly S."/>
        </authorList>
    </citation>
    <scope>NUCLEOTIDE SEQUENCE [LARGE SCALE GENOMIC DNA]</scope>
    <source>
        <strain evidence="3">PruArmRojPasFocal</strain>
    </source>
</reference>
<evidence type="ECO:0000256" key="1">
    <source>
        <dbReference type="SAM" id="Phobius"/>
    </source>
</evidence>
<keyword evidence="1" id="KW-0472">Membrane</keyword>
<reference evidence="6" key="1">
    <citation type="journal article" date="2020" name="Genome Biol.">
        <title>Gamete binning: chromosome-level and haplotype-resolved genome assembly enabled by high-throughput single-cell sequencing of gamete genomes.</title>
        <authorList>
            <person name="Campoy J.A."/>
            <person name="Sun H."/>
            <person name="Goel M."/>
            <person name="Jiao W.-B."/>
            <person name="Folz-Donahue K."/>
            <person name="Wang N."/>
            <person name="Rubio M."/>
            <person name="Liu C."/>
            <person name="Kukat C."/>
            <person name="Ruiz D."/>
            <person name="Huettel B."/>
            <person name="Schneeberger K."/>
        </authorList>
    </citation>
    <scope>NUCLEOTIDE SEQUENCE [LARGE SCALE GENOMIC DNA]</scope>
    <source>
        <strain evidence="6">cv. Rojo Pasion</strain>
    </source>
</reference>